<evidence type="ECO:0000313" key="1">
    <source>
        <dbReference type="EMBL" id="RGV77415.1"/>
    </source>
</evidence>
<dbReference type="Proteomes" id="UP000284543">
    <property type="component" value="Unassembled WGS sequence"/>
</dbReference>
<proteinExistence type="predicted"/>
<reference evidence="1 2" key="1">
    <citation type="submission" date="2018-08" db="EMBL/GenBank/DDBJ databases">
        <title>A genome reference for cultivated species of the human gut microbiota.</title>
        <authorList>
            <person name="Zou Y."/>
            <person name="Xue W."/>
            <person name="Luo G."/>
        </authorList>
    </citation>
    <scope>NUCLEOTIDE SEQUENCE [LARGE SCALE GENOMIC DNA]</scope>
    <source>
        <strain evidence="1 2">AF14-18</strain>
    </source>
</reference>
<comment type="caution">
    <text evidence="1">The sequence shown here is derived from an EMBL/GenBank/DDBJ whole genome shotgun (WGS) entry which is preliminary data.</text>
</comment>
<dbReference type="RefSeq" id="WP_118017983.1">
    <property type="nucleotide sequence ID" value="NZ_CAUHGS010000002.1"/>
</dbReference>
<dbReference type="AlphaFoldDB" id="A0A412ZBD0"/>
<dbReference type="EMBL" id="QRZM01000002">
    <property type="protein sequence ID" value="RGV77415.1"/>
    <property type="molecule type" value="Genomic_DNA"/>
</dbReference>
<name>A0A412ZBD0_9FIRM</name>
<evidence type="ECO:0000313" key="2">
    <source>
        <dbReference type="Proteomes" id="UP000284543"/>
    </source>
</evidence>
<protein>
    <submittedName>
        <fullName evidence="1">Uncharacterized protein</fullName>
    </submittedName>
</protein>
<accession>A0A412ZBD0</accession>
<sequence length="248" mass="27568">MGLFGFGPVKEAGGWEAAMTEEEIAEMEKKGYDMSSVRGRQTEMAAQEEADKAAFADRRKAAAVPTDLNKLIPYRSTPRSAESSFFRDVAGKAPLFGREKWREKYANAPMVYGAVVQANSDLWLPGTGEYLPAVFVFALDSPHIYDVEWLRDTAEKISEMKASSAVPADCQEFIHILRDDRSEFCFPLGASLADGADAWCVTFKFDKQAILPGNRLPEDGIVPFLLEARPKKQMPIQLTPIPGKYYQA</sequence>
<gene>
    <name evidence="1" type="ORF">DWW02_07005</name>
</gene>
<organism evidence="1 2">
    <name type="scientific">Enterocloster bolteae</name>
    <dbReference type="NCBI Taxonomy" id="208479"/>
    <lineage>
        <taxon>Bacteria</taxon>
        <taxon>Bacillati</taxon>
        <taxon>Bacillota</taxon>
        <taxon>Clostridia</taxon>
        <taxon>Lachnospirales</taxon>
        <taxon>Lachnospiraceae</taxon>
        <taxon>Enterocloster</taxon>
    </lineage>
</organism>